<evidence type="ECO:0000313" key="3">
    <source>
        <dbReference type="Proteomes" id="UP000004750"/>
    </source>
</evidence>
<gene>
    <name evidence="2" type="ORF">HMPREF9080_02902</name>
</gene>
<dbReference type="Proteomes" id="UP000004750">
    <property type="component" value="Unassembled WGS sequence"/>
</dbReference>
<comment type="caution">
    <text evidence="2">The sequence shown here is derived from an EMBL/GenBank/DDBJ whole genome shotgun (WGS) entry which is preliminary data.</text>
</comment>
<dbReference type="EMBL" id="AGCM01000184">
    <property type="protein sequence ID" value="EHM50274.1"/>
    <property type="molecule type" value="Genomic_DNA"/>
</dbReference>
<name>G9ZJD3_9GAMM</name>
<dbReference type="AlphaFoldDB" id="G9ZJD3"/>
<sequence>MVKKPSDIASLPDSQTAFALARYAMAPALGGVLSVAKLSVLSITPPPKRARESHPTEKKQPLAERGRKKCFQTVQRFFNGCDRLTSVMHSMPGSTGQRCLYQRPKINTPDLFVYPYDDAIAFRHSLL</sequence>
<accession>G9ZJD3</accession>
<protein>
    <submittedName>
        <fullName evidence="2">Uncharacterized protein</fullName>
    </submittedName>
</protein>
<feature type="compositionally biased region" description="Basic and acidic residues" evidence="1">
    <location>
        <begin position="49"/>
        <end position="65"/>
    </location>
</feature>
<dbReference type="HOGENOM" id="CLU_1966582_0_0_6"/>
<feature type="region of interest" description="Disordered" evidence="1">
    <location>
        <begin position="44"/>
        <end position="66"/>
    </location>
</feature>
<evidence type="ECO:0000313" key="2">
    <source>
        <dbReference type="EMBL" id="EHM50274.1"/>
    </source>
</evidence>
<organism evidence="2 3">
    <name type="scientific">Cardiobacterium valvarum F0432</name>
    <dbReference type="NCBI Taxonomy" id="797473"/>
    <lineage>
        <taxon>Bacteria</taxon>
        <taxon>Pseudomonadati</taxon>
        <taxon>Pseudomonadota</taxon>
        <taxon>Gammaproteobacteria</taxon>
        <taxon>Cardiobacteriales</taxon>
        <taxon>Cardiobacteriaceae</taxon>
        <taxon>Cardiobacterium</taxon>
    </lineage>
</organism>
<proteinExistence type="predicted"/>
<dbReference type="STRING" id="797473.HMPREF9080_02902"/>
<reference evidence="2 3" key="1">
    <citation type="submission" date="2011-08" db="EMBL/GenBank/DDBJ databases">
        <authorList>
            <person name="Weinstock G."/>
            <person name="Sodergren E."/>
            <person name="Clifton S."/>
            <person name="Fulton L."/>
            <person name="Fulton B."/>
            <person name="Courtney L."/>
            <person name="Fronick C."/>
            <person name="Harrison M."/>
            <person name="Strong C."/>
            <person name="Farmer C."/>
            <person name="Delahaunty K."/>
            <person name="Markovic C."/>
            <person name="Hall O."/>
            <person name="Minx P."/>
            <person name="Tomlinson C."/>
            <person name="Mitreva M."/>
            <person name="Hou S."/>
            <person name="Chen J."/>
            <person name="Wollam A."/>
            <person name="Pepin K.H."/>
            <person name="Johnson M."/>
            <person name="Bhonagiri V."/>
            <person name="Zhang X."/>
            <person name="Suruliraj S."/>
            <person name="Warren W."/>
            <person name="Chinwalla A."/>
            <person name="Mardis E.R."/>
            <person name="Wilson R.K."/>
        </authorList>
    </citation>
    <scope>NUCLEOTIDE SEQUENCE [LARGE SCALE GENOMIC DNA]</scope>
    <source>
        <strain evidence="2 3">F0432</strain>
    </source>
</reference>
<evidence type="ECO:0000256" key="1">
    <source>
        <dbReference type="SAM" id="MobiDB-lite"/>
    </source>
</evidence>